<evidence type="ECO:0000313" key="4">
    <source>
        <dbReference type="Proteomes" id="UP000199356"/>
    </source>
</evidence>
<sequence length="418" mass="44991">MLESVKIQRRQSEIRQSLAELVAKPEPTEDETRSMDTLDKEYRANETRYRAALIAEDEERRDAKGELETRSDREWSELMGRFEMRQVALALDEGRKLDGPTAEIVEELRERGGYRGVPVPWEALEVRAGETIASGTPDPIQTRPIIDRLFPDSVASRMGAQMISIDHGEIEWPVVTQGASVGWQASETGAVGSPQAFQTTDKALAPDQTLGVQMKITRKTLKQSGSALEQAVRRDMNSAMAVEMDRVVFLGSGSSGEPLGVIAGAATYGITDTDLGAAPTWSAFRSAVVRFMLANAAGSPSAVRLMLRPEVWDAMDASYIDAGTAVTEWDRLAKNVSTIAMTTNGLATPTGTPAASKALLTTNAGGVAPIFVGKWGAVDLIRDPFTDAASGGLRITALATLDVTVARPKQLEVVSGIQ</sequence>
<dbReference type="AlphaFoldDB" id="A0A1I5PN60"/>
<dbReference type="NCBIfam" id="TIGR01554">
    <property type="entry name" value="major_cap_HK97"/>
    <property type="match status" value="1"/>
</dbReference>
<dbReference type="EMBL" id="FOXA01000005">
    <property type="protein sequence ID" value="SFP35220.1"/>
    <property type="molecule type" value="Genomic_DNA"/>
</dbReference>
<dbReference type="OrthoDB" id="7754466at2"/>
<dbReference type="InterPro" id="IPR024455">
    <property type="entry name" value="Phage_capsid"/>
</dbReference>
<dbReference type="Pfam" id="PF05065">
    <property type="entry name" value="Phage_capsid"/>
    <property type="match status" value="1"/>
</dbReference>
<feature type="domain" description="Phage capsid-like C-terminal" evidence="2">
    <location>
        <begin position="147"/>
        <end position="414"/>
    </location>
</feature>
<accession>A0A1I5PN60</accession>
<dbReference type="Proteomes" id="UP000199356">
    <property type="component" value="Unassembled WGS sequence"/>
</dbReference>
<protein>
    <submittedName>
        <fullName evidence="3">Phage major capsid protein, HK97 family</fullName>
    </submittedName>
</protein>
<comment type="subcellular location">
    <subcellularLocation>
        <location evidence="1">Virion</location>
    </subcellularLocation>
</comment>
<gene>
    <name evidence="3" type="ORF">SAMN04488047_105170</name>
</gene>
<dbReference type="SUPFAM" id="SSF56563">
    <property type="entry name" value="Major capsid protein gp5"/>
    <property type="match status" value="1"/>
</dbReference>
<name>A0A1I5PN60_9RHOB</name>
<evidence type="ECO:0000259" key="2">
    <source>
        <dbReference type="Pfam" id="PF05065"/>
    </source>
</evidence>
<keyword evidence="4" id="KW-1185">Reference proteome</keyword>
<reference evidence="3 4" key="1">
    <citation type="submission" date="2016-10" db="EMBL/GenBank/DDBJ databases">
        <authorList>
            <person name="de Groot N.N."/>
        </authorList>
    </citation>
    <scope>NUCLEOTIDE SEQUENCE [LARGE SCALE GENOMIC DNA]</scope>
    <source>
        <strain evidence="3 4">DSM 19547</strain>
    </source>
</reference>
<dbReference type="RefSeq" id="WP_093420442.1">
    <property type="nucleotide sequence ID" value="NZ_FOXA01000005.1"/>
</dbReference>
<organism evidence="3 4">
    <name type="scientific">Tranquillimonas alkanivorans</name>
    <dbReference type="NCBI Taxonomy" id="441119"/>
    <lineage>
        <taxon>Bacteria</taxon>
        <taxon>Pseudomonadati</taxon>
        <taxon>Pseudomonadota</taxon>
        <taxon>Alphaproteobacteria</taxon>
        <taxon>Rhodobacterales</taxon>
        <taxon>Roseobacteraceae</taxon>
        <taxon>Tranquillimonas</taxon>
    </lineage>
</organism>
<proteinExistence type="predicted"/>
<evidence type="ECO:0000256" key="1">
    <source>
        <dbReference type="ARBA" id="ARBA00004328"/>
    </source>
</evidence>
<dbReference type="InterPro" id="IPR054612">
    <property type="entry name" value="Phage_capsid-like_C"/>
</dbReference>
<dbReference type="STRING" id="441119.SAMN04488047_105170"/>
<evidence type="ECO:0000313" key="3">
    <source>
        <dbReference type="EMBL" id="SFP35220.1"/>
    </source>
</evidence>